<dbReference type="SUPFAM" id="SSF56317">
    <property type="entry name" value="Carbon-nitrogen hydrolase"/>
    <property type="match status" value="1"/>
</dbReference>
<evidence type="ECO:0000313" key="3">
    <source>
        <dbReference type="EMBL" id="MCD5310529.1"/>
    </source>
</evidence>
<dbReference type="InterPro" id="IPR036526">
    <property type="entry name" value="C-N_Hydrolase_sf"/>
</dbReference>
<keyword evidence="4" id="KW-1185">Reference proteome</keyword>
<dbReference type="PROSITE" id="PS50263">
    <property type="entry name" value="CN_HYDROLASE"/>
    <property type="match status" value="1"/>
</dbReference>
<reference evidence="3" key="1">
    <citation type="submission" date="2021-11" db="EMBL/GenBank/DDBJ databases">
        <title>Streptomyces corallinus and Kineosporia corallina sp. nov., two new coral-derived marine actinobacteria.</title>
        <authorList>
            <person name="Buangrab K."/>
            <person name="Sutthacheep M."/>
            <person name="Yeemin T."/>
            <person name="Harunari E."/>
            <person name="Igarashi Y."/>
            <person name="Sripreechasak P."/>
            <person name="Kanchanasin P."/>
            <person name="Tanasupawat S."/>
            <person name="Phongsopitanun W."/>
        </authorList>
    </citation>
    <scope>NUCLEOTIDE SEQUENCE</scope>
    <source>
        <strain evidence="3">JCM 31032</strain>
    </source>
</reference>
<gene>
    <name evidence="3" type="ORF">LR394_06450</name>
</gene>
<evidence type="ECO:0000313" key="4">
    <source>
        <dbReference type="Proteomes" id="UP001138997"/>
    </source>
</evidence>
<dbReference type="GO" id="GO:0016787">
    <property type="term" value="F:hydrolase activity"/>
    <property type="evidence" value="ECO:0007669"/>
    <property type="project" value="UniProtKB-KW"/>
</dbReference>
<dbReference type="Proteomes" id="UP001138997">
    <property type="component" value="Unassembled WGS sequence"/>
</dbReference>
<dbReference type="EMBL" id="JAJOMB010000003">
    <property type="protein sequence ID" value="MCD5310529.1"/>
    <property type="molecule type" value="Genomic_DNA"/>
</dbReference>
<dbReference type="Gene3D" id="3.60.110.10">
    <property type="entry name" value="Carbon-nitrogen hydrolase"/>
    <property type="match status" value="1"/>
</dbReference>
<dbReference type="InterPro" id="IPR044149">
    <property type="entry name" value="Nitrilases_CHs"/>
</dbReference>
<comment type="similarity">
    <text evidence="1">Belongs to the carbon-nitrogen hydrolase superfamily. Nitrilase family.</text>
</comment>
<comment type="caution">
    <text evidence="3">The sequence shown here is derived from an EMBL/GenBank/DDBJ whole genome shotgun (WGS) entry which is preliminary data.</text>
</comment>
<evidence type="ECO:0000259" key="2">
    <source>
        <dbReference type="PROSITE" id="PS50263"/>
    </source>
</evidence>
<organism evidence="3 4">
    <name type="scientific">Kineosporia babensis</name>
    <dbReference type="NCBI Taxonomy" id="499548"/>
    <lineage>
        <taxon>Bacteria</taxon>
        <taxon>Bacillati</taxon>
        <taxon>Actinomycetota</taxon>
        <taxon>Actinomycetes</taxon>
        <taxon>Kineosporiales</taxon>
        <taxon>Kineosporiaceae</taxon>
        <taxon>Kineosporia</taxon>
    </lineage>
</organism>
<accession>A0A9X1NB02</accession>
<feature type="domain" description="CN hydrolase" evidence="2">
    <location>
        <begin position="21"/>
        <end position="289"/>
    </location>
</feature>
<sequence>MSTSRSIDLLEHVRSEAGDPFVVAAAQLGGPWLDVPARLERAVQASELAASHRASVIAFPECYLSGYPYWLSRTNGATFGDPLQKKAYRYYLESAVPVDGPEVARLKELSADLGITVVIGLTERSSGTTYCSLLTITPAGLAGHHRKLVPTYDERLVWGSGDGHGLRAHEVGRARIGSLNCWENWMPQARQAMYATGEDVHFGVWPGSVGLTGDITRFTALEGRVFSVAASGLLRRDEVPDDFPLAQALLQDADELPFDGGTAVAGPDGRWVIEPIAGREGIVVAELDLSRVAEERFAFDPTGHYSRPDVLRTTVDRTRRTAIAWEDVR</sequence>
<protein>
    <submittedName>
        <fullName evidence="3">Carbon-nitrogen hydrolase family protein</fullName>
    </submittedName>
</protein>
<dbReference type="CDD" id="cd07564">
    <property type="entry name" value="nitrilases_CHs"/>
    <property type="match status" value="1"/>
</dbReference>
<evidence type="ECO:0000256" key="1">
    <source>
        <dbReference type="ARBA" id="ARBA00008129"/>
    </source>
</evidence>
<dbReference type="AlphaFoldDB" id="A0A9X1NB02"/>
<name>A0A9X1NB02_9ACTN</name>
<keyword evidence="3" id="KW-0378">Hydrolase</keyword>
<dbReference type="InterPro" id="IPR003010">
    <property type="entry name" value="C-N_Hydrolase"/>
</dbReference>
<dbReference type="Pfam" id="PF00795">
    <property type="entry name" value="CN_hydrolase"/>
    <property type="match status" value="1"/>
</dbReference>
<dbReference type="RefSeq" id="WP_231439495.1">
    <property type="nucleotide sequence ID" value="NZ_JAJOMB010000003.1"/>
</dbReference>
<dbReference type="PANTHER" id="PTHR46044:SF1">
    <property type="entry name" value="CN HYDROLASE DOMAIN-CONTAINING PROTEIN"/>
    <property type="match status" value="1"/>
</dbReference>
<dbReference type="PANTHER" id="PTHR46044">
    <property type="entry name" value="NITRILASE"/>
    <property type="match status" value="1"/>
</dbReference>
<proteinExistence type="inferred from homology"/>